<dbReference type="EMBL" id="LAZR01013397">
    <property type="protein sequence ID" value="KKM22155.1"/>
    <property type="molecule type" value="Genomic_DNA"/>
</dbReference>
<comment type="caution">
    <text evidence="1">The sequence shown here is derived from an EMBL/GenBank/DDBJ whole genome shotgun (WGS) entry which is preliminary data.</text>
</comment>
<accession>A0A0F9L363</accession>
<name>A0A0F9L363_9ZZZZ</name>
<evidence type="ECO:0000313" key="1">
    <source>
        <dbReference type="EMBL" id="KKM22155.1"/>
    </source>
</evidence>
<sequence length="112" mass="13003">MKAICEFCKFCTDVEQNLKGLAREVQKIKKKAILNVDKAKEISELPGAEVLKKSTNVDTMTFKDTAVPKERLGEIDYIKCTNQLHLEENDLTMEKFIVHKYYFTCPHFEEVE</sequence>
<gene>
    <name evidence="1" type="ORF">LCGC14_1628240</name>
</gene>
<organism evidence="1">
    <name type="scientific">marine sediment metagenome</name>
    <dbReference type="NCBI Taxonomy" id="412755"/>
    <lineage>
        <taxon>unclassified sequences</taxon>
        <taxon>metagenomes</taxon>
        <taxon>ecological metagenomes</taxon>
    </lineage>
</organism>
<proteinExistence type="predicted"/>
<dbReference type="AlphaFoldDB" id="A0A0F9L363"/>
<protein>
    <submittedName>
        <fullName evidence="1">Uncharacterized protein</fullName>
    </submittedName>
</protein>
<reference evidence="1" key="1">
    <citation type="journal article" date="2015" name="Nature">
        <title>Complex archaea that bridge the gap between prokaryotes and eukaryotes.</title>
        <authorList>
            <person name="Spang A."/>
            <person name="Saw J.H."/>
            <person name="Jorgensen S.L."/>
            <person name="Zaremba-Niedzwiedzka K."/>
            <person name="Martijn J."/>
            <person name="Lind A.E."/>
            <person name="van Eijk R."/>
            <person name="Schleper C."/>
            <person name="Guy L."/>
            <person name="Ettema T.J."/>
        </authorList>
    </citation>
    <scope>NUCLEOTIDE SEQUENCE</scope>
</reference>